<feature type="compositionally biased region" description="Basic and acidic residues" evidence="1">
    <location>
        <begin position="1457"/>
        <end position="1466"/>
    </location>
</feature>
<feature type="region of interest" description="Disordered" evidence="1">
    <location>
        <begin position="364"/>
        <end position="432"/>
    </location>
</feature>
<feature type="region of interest" description="Disordered" evidence="1">
    <location>
        <begin position="1246"/>
        <end position="1838"/>
    </location>
</feature>
<feature type="compositionally biased region" description="Basic and acidic residues" evidence="1">
    <location>
        <begin position="1003"/>
        <end position="1012"/>
    </location>
</feature>
<feature type="compositionally biased region" description="Basic and acidic residues" evidence="1">
    <location>
        <begin position="412"/>
        <end position="432"/>
    </location>
</feature>
<feature type="region of interest" description="Disordered" evidence="1">
    <location>
        <begin position="34"/>
        <end position="53"/>
    </location>
</feature>
<feature type="compositionally biased region" description="Basic and acidic residues" evidence="1">
    <location>
        <begin position="569"/>
        <end position="581"/>
    </location>
</feature>
<feature type="compositionally biased region" description="Polar residues" evidence="1">
    <location>
        <begin position="1035"/>
        <end position="1044"/>
    </location>
</feature>
<feature type="compositionally biased region" description="Basic and acidic residues" evidence="1">
    <location>
        <begin position="1265"/>
        <end position="1287"/>
    </location>
</feature>
<reference evidence="3 4" key="1">
    <citation type="submission" date="2019-01" db="EMBL/GenBank/DDBJ databases">
        <authorList>
            <person name="Alioto T."/>
            <person name="Alioto T."/>
        </authorList>
    </citation>
    <scope>NUCLEOTIDE SEQUENCE [LARGE SCALE GENOMIC DNA]</scope>
</reference>
<feature type="region of interest" description="Disordered" evidence="1">
    <location>
        <begin position="997"/>
        <end position="1231"/>
    </location>
</feature>
<dbReference type="InterPro" id="IPR040006">
    <property type="entry name" value="TNKS1BP1-like"/>
</dbReference>
<feature type="compositionally biased region" description="Basic and acidic residues" evidence="1">
    <location>
        <begin position="1724"/>
        <end position="1749"/>
    </location>
</feature>
<evidence type="ECO:0000259" key="2">
    <source>
        <dbReference type="SMART" id="SM01319"/>
    </source>
</evidence>
<feature type="compositionally biased region" description="Low complexity" evidence="1">
    <location>
        <begin position="85"/>
        <end position="97"/>
    </location>
</feature>
<feature type="region of interest" description="Disordered" evidence="1">
    <location>
        <begin position="852"/>
        <end position="878"/>
    </location>
</feature>
<feature type="compositionally biased region" description="Basic and acidic residues" evidence="1">
    <location>
        <begin position="1148"/>
        <end position="1159"/>
    </location>
</feature>
<feature type="region of interest" description="Disordered" evidence="1">
    <location>
        <begin position="627"/>
        <end position="735"/>
    </location>
</feature>
<dbReference type="Proteomes" id="UP000386466">
    <property type="component" value="Unassembled WGS sequence"/>
</dbReference>
<feature type="region of interest" description="Disordered" evidence="1">
    <location>
        <begin position="764"/>
        <end position="795"/>
    </location>
</feature>
<evidence type="ECO:0000313" key="4">
    <source>
        <dbReference type="Proteomes" id="UP000386466"/>
    </source>
</evidence>
<feature type="compositionally biased region" description="Basic and acidic residues" evidence="1">
    <location>
        <begin position="389"/>
        <end position="403"/>
    </location>
</feature>
<dbReference type="PANTHER" id="PTHR22042">
    <property type="entry name" value="TANKYRASE 1 BINDING PROTEIN"/>
    <property type="match status" value="1"/>
</dbReference>
<evidence type="ECO:0000256" key="1">
    <source>
        <dbReference type="SAM" id="MobiDB-lite"/>
    </source>
</evidence>
<feature type="region of interest" description="Disordered" evidence="1">
    <location>
        <begin position="946"/>
        <end position="979"/>
    </location>
</feature>
<feature type="compositionally biased region" description="Polar residues" evidence="1">
    <location>
        <begin position="1667"/>
        <end position="1683"/>
    </location>
</feature>
<feature type="compositionally biased region" description="Polar residues" evidence="1">
    <location>
        <begin position="1314"/>
        <end position="1324"/>
    </location>
</feature>
<protein>
    <recommendedName>
        <fullName evidence="2">Tankyrase 1-binding protein C-terminal domain-containing protein</fullName>
    </recommendedName>
</protein>
<feature type="compositionally biased region" description="Basic and acidic residues" evidence="1">
    <location>
        <begin position="545"/>
        <end position="556"/>
    </location>
</feature>
<feature type="compositionally biased region" description="Pro residues" evidence="1">
    <location>
        <begin position="462"/>
        <end position="473"/>
    </location>
</feature>
<dbReference type="InterPro" id="IPR032764">
    <property type="entry name" value="Tankyrase-bd_C"/>
</dbReference>
<feature type="compositionally biased region" description="Polar residues" evidence="1">
    <location>
        <begin position="1631"/>
        <end position="1646"/>
    </location>
</feature>
<feature type="region of interest" description="Disordered" evidence="1">
    <location>
        <begin position="891"/>
        <end position="912"/>
    </location>
</feature>
<name>A0A485NID9_LYNPA</name>
<keyword evidence="4" id="KW-1185">Reference proteome</keyword>
<feature type="region of interest" description="Disordered" evidence="1">
    <location>
        <begin position="453"/>
        <end position="612"/>
    </location>
</feature>
<dbReference type="SMART" id="SM01319">
    <property type="entry name" value="Tankyrase_bdg_C"/>
    <property type="match status" value="1"/>
</dbReference>
<feature type="compositionally biased region" description="Basic and acidic residues" evidence="1">
    <location>
        <begin position="1200"/>
        <end position="1213"/>
    </location>
</feature>
<organism evidence="3 4">
    <name type="scientific">Lynx pardinus</name>
    <name type="common">Iberian lynx</name>
    <name type="synonym">Felis pardina</name>
    <dbReference type="NCBI Taxonomy" id="191816"/>
    <lineage>
        <taxon>Eukaryota</taxon>
        <taxon>Metazoa</taxon>
        <taxon>Chordata</taxon>
        <taxon>Craniata</taxon>
        <taxon>Vertebrata</taxon>
        <taxon>Euteleostomi</taxon>
        <taxon>Mammalia</taxon>
        <taxon>Eutheria</taxon>
        <taxon>Laurasiatheria</taxon>
        <taxon>Carnivora</taxon>
        <taxon>Feliformia</taxon>
        <taxon>Felidae</taxon>
        <taxon>Felinae</taxon>
        <taxon>Lynx</taxon>
    </lineage>
</organism>
<feature type="compositionally biased region" description="Polar residues" evidence="1">
    <location>
        <begin position="1174"/>
        <end position="1189"/>
    </location>
</feature>
<feature type="compositionally biased region" description="Polar residues" evidence="1">
    <location>
        <begin position="1606"/>
        <end position="1623"/>
    </location>
</feature>
<feature type="compositionally biased region" description="Polar residues" evidence="1">
    <location>
        <begin position="1567"/>
        <end position="1582"/>
    </location>
</feature>
<evidence type="ECO:0000313" key="3">
    <source>
        <dbReference type="EMBL" id="VFV31798.1"/>
    </source>
</evidence>
<feature type="compositionally biased region" description="Polar residues" evidence="1">
    <location>
        <begin position="519"/>
        <end position="528"/>
    </location>
</feature>
<feature type="compositionally biased region" description="Basic and acidic residues" evidence="1">
    <location>
        <begin position="320"/>
        <end position="331"/>
    </location>
</feature>
<accession>A0A485NID9</accession>
<feature type="compositionally biased region" description="Polar residues" evidence="1">
    <location>
        <begin position="1067"/>
        <end position="1078"/>
    </location>
</feature>
<feature type="domain" description="Tankyrase 1-binding protein C-terminal" evidence="2">
    <location>
        <begin position="1661"/>
        <end position="1829"/>
    </location>
</feature>
<dbReference type="PANTHER" id="PTHR22042:SF3">
    <property type="entry name" value="RIKEN CDNA 2900026A02 GENE"/>
    <property type="match status" value="1"/>
</dbReference>
<feature type="compositionally biased region" description="Basic and acidic residues" evidence="1">
    <location>
        <begin position="1702"/>
        <end position="1712"/>
    </location>
</feature>
<feature type="compositionally biased region" description="Basic residues" evidence="1">
    <location>
        <begin position="1684"/>
        <end position="1701"/>
    </location>
</feature>
<feature type="compositionally biased region" description="Pro residues" evidence="1">
    <location>
        <begin position="1091"/>
        <end position="1100"/>
    </location>
</feature>
<feature type="region of interest" description="Disordered" evidence="1">
    <location>
        <begin position="257"/>
        <end position="288"/>
    </location>
</feature>
<feature type="compositionally biased region" description="Basic and acidic residues" evidence="1">
    <location>
        <begin position="1107"/>
        <end position="1131"/>
    </location>
</feature>
<dbReference type="Pfam" id="PF15327">
    <property type="entry name" value="Tankyrase_bdg_C"/>
    <property type="match status" value="1"/>
</dbReference>
<feature type="region of interest" description="Disordered" evidence="1">
    <location>
        <begin position="305"/>
        <end position="331"/>
    </location>
</feature>
<feature type="compositionally biased region" description="Basic and acidic residues" evidence="1">
    <location>
        <begin position="1348"/>
        <end position="1361"/>
    </location>
</feature>
<sequence>MATRVEVGSIASLTGVPGLGEIAQEETLKRTYFRQAGDTPGPPSPLLLEGKSPLRSPARLLPLPRLAPKPFCREKVLDVNPPIPSLGSGPTSPSPCGRAQDVVAKDLGERMPGLVGQEAGNGEGLRRSSSSFSKAAFPRPRPSTMILFETTKAGPILGKGANEGAREATTGVSQEPALGSRPEVPAKPALPARKPATLPRPASLSQDTRPAAPQEEKGSNEPVSKASGVEDTGDLALEPRPLQRRRPVSAIFIECIQPQKPGPGGAAAVGKAPPTPPEKTWVRRPRPLSVDLTARFESREALLKKAADEATAGSTAQCRGPERSDPEPKVDGECLVKANLRLCDPDSDFPEVAKKAREQKERVLFKQAETGSLRSAGGSARGTSTVDQHPGEEKVKLLRELEKVPPSLSPRPGKDQEFAEVKSRAADGESRLEGGWTLRGSIKKGISLFGEESTLALATDSEPPPATPEPPLAAPERGKAVVSVQERIKGWAAESSEAKPEIRRKPFQARPLSADLTKPFSSPASSNEVRYEKCSELSGELPQEPGEKQKEGHGVDRASVLRSSWKPGTLREKSRQTEWKDSPNQVPGNHRGESSVGALSPSDSTPEDDGSFQTVWATVFEHHVERHTVADQSGHRPSATAPRDVADASVSGFRPRRERSSWLGKDLPEKTALKKQSSRAFENPDAEKWGQTALSNGEPRQCHVPFPEEYPLDEKHNKNPFLQRAENPPSSQRVEPKYDMMHTVGKCAHSEAVSVALEERAMTLRSGRSRLSPKGRQQAREVTPAEPEYRLEGQAGSVHRASLIWEAQGTHEVSEPRPDFREPKDTFGGNCLSPKWTGGATLNWHKATVVASEEKGSELSPGANSERSARSCGSEVPSGRAIQVAVWEAPHEGPAGARNKSGGCSSVGERGPPRGCPLDPLCLAKDEPSDFRARPHPEALVQRGPLAVASGEGEPRPAQAPEPEVKMRKAGPADQRFERWRRRTLPHDVKFEEFSFLAPENTSKVEQRRTDRLSPTVSALRKPQLSHNRVEAQEENPSASQDQTRPAVKQRSSLEPKATFFAVTYQIPDTQKAKSTVKSGPENLTEHSRKPAPPPSPHPRTPTLASLHHEGPLESKGSKNWTKGREHDHTSFSKPLKPTDRLSPLGDRILDPSVERIMDVDASWSHRRPEDGTGFQNSWKDCGTKTSPSGAPKTPPASKSHPEANDLLARRGTEVVSARVPGKIRDGYRSSVLDIDALMAEYKKQEVEEPLEGAPSVPSGSTQERPGHLGRVEPRRRSWKERPEAEGLQKQAGFTEANHSSAPGPGKPRAETPGATTNTKSSSPLWALPVSAPSEKYPGVSSGPTGPRRKDSGIPEDDRRAFASKHQGAKYSNYPAESKPPTWEDLGSGASVLPKSSPAHQKKGTPRKSIGTEEEASVFQWGDHPYDRDRSQLDVKRAYSEKGPPAKIREGLSAMQEARERRREWPQGRSSLPGDSSEVKETKMGLCRRESGTRDTQKVLPQDPEREDAPQDSEQLLWQVSPAASGPRRSHSFCKDRRSGPFVDQLKQCFSRRPPEAKDTDTLVQEADSQYGTWTDQRQSGESLAPESPSPDSSAVSVRKQLPGSRLSSLSSQTEATSAGDQHSGSRDQRSTSVDQSSTDLESTDGTEGLPPPDACPAKSVDDFSFIDQTSVLDSSALKTRVQLSKRSRRRAPISHALRRSRVSESESRSPLEDEADNAWMFKDSTEEKSPRREESDEEEKPHRAERTPTGHPQRMPVFPGMDPAVLKAQLHKRPEADSPSETPGWTPQPKTPKSPFQLGSRVLPSSMEKDDRSEEPSPQWLKELKSKKRQSLYENQA</sequence>
<feature type="compositionally biased region" description="Basic and acidic residues" evidence="1">
    <location>
        <begin position="1424"/>
        <end position="1440"/>
    </location>
</feature>
<feature type="compositionally biased region" description="Low complexity" evidence="1">
    <location>
        <begin position="186"/>
        <end position="202"/>
    </location>
</feature>
<feature type="compositionally biased region" description="Basic and acidic residues" evidence="1">
    <location>
        <begin position="1477"/>
        <end position="1509"/>
    </location>
</feature>
<proteinExistence type="predicted"/>
<feature type="compositionally biased region" description="Low complexity" evidence="1">
    <location>
        <begin position="127"/>
        <end position="138"/>
    </location>
</feature>
<feature type="compositionally biased region" description="Low complexity" evidence="1">
    <location>
        <begin position="370"/>
        <end position="385"/>
    </location>
</feature>
<gene>
    <name evidence="3" type="ORF">LYPA_23C014515</name>
</gene>
<feature type="region of interest" description="Disordered" evidence="1">
    <location>
        <begin position="82"/>
        <end position="243"/>
    </location>
</feature>
<dbReference type="EMBL" id="CAAGRJ010016035">
    <property type="protein sequence ID" value="VFV31798.1"/>
    <property type="molecule type" value="Genomic_DNA"/>
</dbReference>